<gene>
    <name evidence="3" type="ORF">SAMN05216360_101535</name>
</gene>
<feature type="chain" id="PRO_5011461441" evidence="2">
    <location>
        <begin position="20"/>
        <end position="217"/>
    </location>
</feature>
<dbReference type="Proteomes" id="UP000198704">
    <property type="component" value="Unassembled WGS sequence"/>
</dbReference>
<accession>A0A1G9S8Q4</accession>
<reference evidence="4" key="1">
    <citation type="submission" date="2016-10" db="EMBL/GenBank/DDBJ databases">
        <authorList>
            <person name="Varghese N."/>
            <person name="Submissions S."/>
        </authorList>
    </citation>
    <scope>NUCLEOTIDE SEQUENCE [LARGE SCALE GENOMIC DNA]</scope>
    <source>
        <strain evidence="4">BL47</strain>
    </source>
</reference>
<dbReference type="RefSeq" id="WP_091712999.1">
    <property type="nucleotide sequence ID" value="NZ_FNHS01000001.1"/>
</dbReference>
<keyword evidence="4" id="KW-1185">Reference proteome</keyword>
<organism evidence="3 4">
    <name type="scientific">Methylobacterium phyllostachyos</name>
    <dbReference type="NCBI Taxonomy" id="582672"/>
    <lineage>
        <taxon>Bacteria</taxon>
        <taxon>Pseudomonadati</taxon>
        <taxon>Pseudomonadota</taxon>
        <taxon>Alphaproteobacteria</taxon>
        <taxon>Hyphomicrobiales</taxon>
        <taxon>Methylobacteriaceae</taxon>
        <taxon>Methylobacterium</taxon>
    </lineage>
</organism>
<feature type="region of interest" description="Disordered" evidence="1">
    <location>
        <begin position="55"/>
        <end position="87"/>
    </location>
</feature>
<evidence type="ECO:0000313" key="4">
    <source>
        <dbReference type="Proteomes" id="UP000198704"/>
    </source>
</evidence>
<sequence length="217" mass="22978">MRKLSQFFALVMAAMAAMAQKVWDGTRWVAKAFSGIPTPQGVEVEDAMDAVAAKASAPVTASQPARDGVTPAPAPAPKPEVAPKPAAKTAQVVELDPVLAKGKAAHAFACALATLGDEPPTEGLNEAEIAWLNSLNTYEMMHVWRAGPMQAGAHMLGIKAIPGLPLCPTLSEYRHILGSAAQVTPRQREEIAEYNATLDAAFDEMINSPTFELKHGI</sequence>
<feature type="compositionally biased region" description="Pro residues" evidence="1">
    <location>
        <begin position="72"/>
        <end position="82"/>
    </location>
</feature>
<evidence type="ECO:0000256" key="1">
    <source>
        <dbReference type="SAM" id="MobiDB-lite"/>
    </source>
</evidence>
<dbReference type="AlphaFoldDB" id="A0A1G9S8Q4"/>
<dbReference type="EMBL" id="FNHS01000001">
    <property type="protein sequence ID" value="SDM31720.1"/>
    <property type="molecule type" value="Genomic_DNA"/>
</dbReference>
<proteinExistence type="predicted"/>
<name>A0A1G9S8Q4_9HYPH</name>
<protein>
    <submittedName>
        <fullName evidence="3">Uncharacterized protein</fullName>
    </submittedName>
</protein>
<evidence type="ECO:0000256" key="2">
    <source>
        <dbReference type="SAM" id="SignalP"/>
    </source>
</evidence>
<feature type="signal peptide" evidence="2">
    <location>
        <begin position="1"/>
        <end position="19"/>
    </location>
</feature>
<evidence type="ECO:0000313" key="3">
    <source>
        <dbReference type="EMBL" id="SDM31720.1"/>
    </source>
</evidence>
<keyword evidence="2" id="KW-0732">Signal</keyword>